<comment type="caution">
    <text evidence="1">The sequence shown here is derived from an EMBL/GenBank/DDBJ whole genome shotgun (WGS) entry which is preliminary data.</text>
</comment>
<organism evidence="1 2">
    <name type="scientific">Stylosanthes scabra</name>
    <dbReference type="NCBI Taxonomy" id="79078"/>
    <lineage>
        <taxon>Eukaryota</taxon>
        <taxon>Viridiplantae</taxon>
        <taxon>Streptophyta</taxon>
        <taxon>Embryophyta</taxon>
        <taxon>Tracheophyta</taxon>
        <taxon>Spermatophyta</taxon>
        <taxon>Magnoliopsida</taxon>
        <taxon>eudicotyledons</taxon>
        <taxon>Gunneridae</taxon>
        <taxon>Pentapetalae</taxon>
        <taxon>rosids</taxon>
        <taxon>fabids</taxon>
        <taxon>Fabales</taxon>
        <taxon>Fabaceae</taxon>
        <taxon>Papilionoideae</taxon>
        <taxon>50 kb inversion clade</taxon>
        <taxon>dalbergioids sensu lato</taxon>
        <taxon>Dalbergieae</taxon>
        <taxon>Pterocarpus clade</taxon>
        <taxon>Stylosanthes</taxon>
    </lineage>
</organism>
<sequence length="181" mass="21327">MARTTPIVRYCRKLGRQPAGPHLSLRLTSLLLESILKRKNRLQLGVAHQKPIQDTSESILAHPELIHGPSFKPFQKQNRFRELPNRFAATFSNHFLLYPLMNRFWNPSNRLETLRKLFQEKDHRQKIDSEGLESIHTMINKPLSKSESILKSWESILYPQNPIFIRKWLRESTLLQVESIH</sequence>
<dbReference type="EMBL" id="JASCZI010213032">
    <property type="protein sequence ID" value="MED6200726.1"/>
    <property type="molecule type" value="Genomic_DNA"/>
</dbReference>
<reference evidence="1 2" key="1">
    <citation type="journal article" date="2023" name="Plants (Basel)">
        <title>Bridging the Gap: Combining Genomics and Transcriptomics Approaches to Understand Stylosanthes scabra, an Orphan Legume from the Brazilian Caatinga.</title>
        <authorList>
            <person name="Ferreira-Neto J.R.C."/>
            <person name="da Silva M.D."/>
            <person name="Binneck E."/>
            <person name="de Melo N.F."/>
            <person name="da Silva R.H."/>
            <person name="de Melo A.L.T.M."/>
            <person name="Pandolfi V."/>
            <person name="Bustamante F.O."/>
            <person name="Brasileiro-Vidal A.C."/>
            <person name="Benko-Iseppon A.M."/>
        </authorList>
    </citation>
    <scope>NUCLEOTIDE SEQUENCE [LARGE SCALE GENOMIC DNA]</scope>
    <source>
        <tissue evidence="1">Leaves</tissue>
    </source>
</reference>
<protein>
    <submittedName>
        <fullName evidence="1">Uncharacterized protein</fullName>
    </submittedName>
</protein>
<accession>A0ABU6XTT8</accession>
<dbReference type="Proteomes" id="UP001341840">
    <property type="component" value="Unassembled WGS sequence"/>
</dbReference>
<evidence type="ECO:0000313" key="2">
    <source>
        <dbReference type="Proteomes" id="UP001341840"/>
    </source>
</evidence>
<name>A0ABU6XTT8_9FABA</name>
<keyword evidence="2" id="KW-1185">Reference proteome</keyword>
<gene>
    <name evidence="1" type="ORF">PIB30_088116</name>
</gene>
<proteinExistence type="predicted"/>
<evidence type="ECO:0000313" key="1">
    <source>
        <dbReference type="EMBL" id="MED6200726.1"/>
    </source>
</evidence>